<reference evidence="4" key="2">
    <citation type="submission" date="2024-06" db="EMBL/GenBank/DDBJ databases">
        <authorList>
            <person name="Plum-Jensen L.E."/>
            <person name="Schramm A."/>
            <person name="Marshall I.P.G."/>
        </authorList>
    </citation>
    <scope>NUCLEOTIDE SEQUENCE</scope>
    <source>
        <strain evidence="4">Rat1</strain>
    </source>
</reference>
<dbReference type="Pfam" id="PF22617">
    <property type="entry name" value="HCS_D2"/>
    <property type="match status" value="1"/>
</dbReference>
<dbReference type="GO" id="GO:0046912">
    <property type="term" value="F:acyltransferase activity, acyl groups converted into alkyl on transfer"/>
    <property type="evidence" value="ECO:0007669"/>
    <property type="project" value="InterPro"/>
</dbReference>
<dbReference type="AlphaFoldDB" id="A0AAU8LQ42"/>
<reference evidence="4" key="1">
    <citation type="journal article" date="2024" name="Syst. Appl. Microbiol.">
        <title>First single-strain enrichments of Electrothrix cable bacteria, description of E. aestuarii sp. nov. and E. rattekaaiensis sp. nov., and proposal of a cable bacteria taxonomy following the rules of the SeqCode.</title>
        <authorList>
            <person name="Plum-Jensen L.E."/>
            <person name="Schramm A."/>
            <person name="Marshall I.P.G."/>
        </authorList>
    </citation>
    <scope>NUCLEOTIDE SEQUENCE</scope>
    <source>
        <strain evidence="4">Rat1</strain>
    </source>
</reference>
<dbReference type="Pfam" id="PF00682">
    <property type="entry name" value="HMGL-like"/>
    <property type="match status" value="1"/>
</dbReference>
<dbReference type="PROSITE" id="PS00816">
    <property type="entry name" value="AIPM_HOMOCIT_SYNTH_2"/>
    <property type="match status" value="1"/>
</dbReference>
<feature type="domain" description="Pyruvate carboxyltransferase" evidence="3">
    <location>
        <begin position="36"/>
        <end position="295"/>
    </location>
</feature>
<dbReference type="KEGG" id="eaj:Q3M24_11875"/>
<dbReference type="InterPro" id="IPR013785">
    <property type="entry name" value="Aldolase_TIM"/>
</dbReference>
<gene>
    <name evidence="4" type="ORF">Q3M24_11875</name>
</gene>
<dbReference type="GO" id="GO:0019752">
    <property type="term" value="P:carboxylic acid metabolic process"/>
    <property type="evidence" value="ECO:0007669"/>
    <property type="project" value="InterPro"/>
</dbReference>
<accession>A0AAU8LQ42</accession>
<dbReference type="EMBL" id="CP159373">
    <property type="protein sequence ID" value="XCN71019.1"/>
    <property type="molecule type" value="Genomic_DNA"/>
</dbReference>
<evidence type="ECO:0000256" key="2">
    <source>
        <dbReference type="ARBA" id="ARBA00022679"/>
    </source>
</evidence>
<keyword evidence="2" id="KW-0808">Transferase</keyword>
<comment type="similarity">
    <text evidence="1">Belongs to the alpha-IPM synthase/homocitrate synthase family.</text>
</comment>
<name>A0AAU8LQ42_9BACT</name>
<protein>
    <recommendedName>
        <fullName evidence="3">Pyruvate carboxyltransferase domain-containing protein</fullName>
    </recommendedName>
</protein>
<dbReference type="Gene3D" id="3.20.20.70">
    <property type="entry name" value="Aldolase class I"/>
    <property type="match status" value="1"/>
</dbReference>
<proteinExistence type="inferred from homology"/>
<organism evidence="4">
    <name type="scientific">Candidatus Electrothrix aestuarii</name>
    <dbReference type="NCBI Taxonomy" id="3062594"/>
    <lineage>
        <taxon>Bacteria</taxon>
        <taxon>Pseudomonadati</taxon>
        <taxon>Thermodesulfobacteriota</taxon>
        <taxon>Desulfobulbia</taxon>
        <taxon>Desulfobulbales</taxon>
        <taxon>Desulfobulbaceae</taxon>
        <taxon>Candidatus Electrothrix</taxon>
    </lineage>
</organism>
<dbReference type="InterPro" id="IPR054691">
    <property type="entry name" value="LeuA/HCS_post-cat"/>
</dbReference>
<dbReference type="SUPFAM" id="SSF51569">
    <property type="entry name" value="Aldolase"/>
    <property type="match status" value="1"/>
</dbReference>
<evidence type="ECO:0000313" key="4">
    <source>
        <dbReference type="EMBL" id="XCN71019.1"/>
    </source>
</evidence>
<dbReference type="InterPro" id="IPR002034">
    <property type="entry name" value="AIPM/Hcit_synth_CS"/>
</dbReference>
<dbReference type="PANTHER" id="PTHR42880:SF1">
    <property type="entry name" value="ISOPROPYLMALATE_HOMOCITRATE_CITRAMALATE SYNTHASE FAMILY PROTEIN"/>
    <property type="match status" value="1"/>
</dbReference>
<sequence length="401" mass="43809">MMWIPLSVYIFFPVSKIQLPARGEPNHNEQMRINQPKIIDSTLREGEQTPSVLFSDEDKYTIIKKLYRVGIEEIELGIAAPVHSNLPRLVQKAREITAGSCRLSLWCRCKAEDIAFAATCSPDLLALSIPVSDPHIQERLGKDRDWISKTLASSIKQALAAGIPAVSVGLEDASRADIDFLIATAETAKGHGATRIRLADTVGICSPARMTTLVQTVKDAVQIPLAVHCHNDFGMATANSIAALEAGADCLDATVLGLGERTGNCRLEEVIGYLSLVLGEKRYYPEFVPELCQFLAEITGRDIADNHPLVGSAIFTCESGLHQHGLTVNPDIYEPYAPERVGGKRRLHFGGKTGARAVQLQLHKAGLRLDEMQIKELVSRIRSGGEVLNQEQLLRVAAECC</sequence>
<evidence type="ECO:0000259" key="3">
    <source>
        <dbReference type="PROSITE" id="PS50991"/>
    </source>
</evidence>
<dbReference type="InterPro" id="IPR000891">
    <property type="entry name" value="PYR_CT"/>
</dbReference>
<dbReference type="Gene3D" id="1.10.238.260">
    <property type="match status" value="1"/>
</dbReference>
<dbReference type="PANTHER" id="PTHR42880">
    <property type="entry name" value="HOMOCITRATE SYNTHASE"/>
    <property type="match status" value="1"/>
</dbReference>
<dbReference type="PROSITE" id="PS50991">
    <property type="entry name" value="PYR_CT"/>
    <property type="match status" value="1"/>
</dbReference>
<evidence type="ECO:0000256" key="1">
    <source>
        <dbReference type="ARBA" id="ARBA00006154"/>
    </source>
</evidence>